<dbReference type="RefSeq" id="WP_147074115.1">
    <property type="nucleotide sequence ID" value="NZ_AP021884.1"/>
</dbReference>
<dbReference type="PANTHER" id="PTHR46638">
    <property type="entry name" value="CORRINOID ADENOSYLTRANSFERASE"/>
    <property type="match status" value="1"/>
</dbReference>
<reference evidence="10 11" key="1">
    <citation type="submission" date="2019-07" db="EMBL/GenBank/DDBJ databases">
        <title>Whole genome shotgun sequence of Thiobacillus plumbophilus NBRC 107929.</title>
        <authorList>
            <person name="Hosoyama A."/>
            <person name="Uohara A."/>
            <person name="Ohji S."/>
            <person name="Ichikawa N."/>
        </authorList>
    </citation>
    <scope>NUCLEOTIDE SEQUENCE [LARGE SCALE GENOMIC DNA]</scope>
    <source>
        <strain evidence="10 11">NBRC 107929</strain>
    </source>
</reference>
<organism evidence="10 11">
    <name type="scientific">Sulfuriferula plumbiphila</name>
    <dbReference type="NCBI Taxonomy" id="171865"/>
    <lineage>
        <taxon>Bacteria</taxon>
        <taxon>Pseudomonadati</taxon>
        <taxon>Pseudomonadota</taxon>
        <taxon>Betaproteobacteria</taxon>
        <taxon>Nitrosomonadales</taxon>
        <taxon>Sulfuricellaceae</taxon>
        <taxon>Sulfuriferula</taxon>
    </lineage>
</organism>
<comment type="pathway">
    <text evidence="1 8">Cofactor biosynthesis; adenosylcobalamin biosynthesis; adenosylcobalamin from cob(II)yrinate a,c-diamide: step 2/7.</text>
</comment>
<feature type="region of interest" description="Disordered" evidence="9">
    <location>
        <begin position="1"/>
        <end position="24"/>
    </location>
</feature>
<dbReference type="GO" id="GO:0005524">
    <property type="term" value="F:ATP binding"/>
    <property type="evidence" value="ECO:0007669"/>
    <property type="project" value="UniProtKB-UniRule"/>
</dbReference>
<dbReference type="NCBIfam" id="NF004637">
    <property type="entry name" value="PRK05986.1"/>
    <property type="match status" value="1"/>
</dbReference>
<keyword evidence="8 10" id="KW-0808">Transferase</keyword>
<protein>
    <recommendedName>
        <fullName evidence="3 8">Corrinoid adenosyltransferase</fullName>
        <ecNumber evidence="3 8">2.5.1.17</ecNumber>
    </recommendedName>
    <alternativeName>
        <fullName evidence="8">Cob(II)alamin adenosyltransferase</fullName>
    </alternativeName>
    <alternativeName>
        <fullName evidence="8">Cob(II)yrinic acid a,c-diamide adenosyltransferase</fullName>
    </alternativeName>
</protein>
<keyword evidence="8" id="KW-0963">Cytoplasm</keyword>
<dbReference type="Proteomes" id="UP000321337">
    <property type="component" value="Unassembled WGS sequence"/>
</dbReference>
<dbReference type="GO" id="GO:0008817">
    <property type="term" value="F:corrinoid adenosyltransferase activity"/>
    <property type="evidence" value="ECO:0007669"/>
    <property type="project" value="UniProtKB-UniRule"/>
</dbReference>
<evidence type="ECO:0000256" key="8">
    <source>
        <dbReference type="PIRNR" id="PIRNR015617"/>
    </source>
</evidence>
<dbReference type="CDD" id="cd00561">
    <property type="entry name" value="CobA_ACA"/>
    <property type="match status" value="1"/>
</dbReference>
<evidence type="ECO:0000256" key="6">
    <source>
        <dbReference type="ARBA" id="ARBA00048555"/>
    </source>
</evidence>
<keyword evidence="8" id="KW-0547">Nucleotide-binding</keyword>
<evidence type="ECO:0000313" key="11">
    <source>
        <dbReference type="Proteomes" id="UP000321337"/>
    </source>
</evidence>
<evidence type="ECO:0000256" key="3">
    <source>
        <dbReference type="ARBA" id="ARBA00012454"/>
    </source>
</evidence>
<keyword evidence="8" id="KW-0169">Cobalamin biosynthesis</keyword>
<dbReference type="Pfam" id="PF02572">
    <property type="entry name" value="CobA_CobO_BtuR"/>
    <property type="match status" value="1"/>
</dbReference>
<comment type="subcellular location">
    <subcellularLocation>
        <location evidence="8">Cytoplasm</location>
    </subcellularLocation>
</comment>
<keyword evidence="11" id="KW-1185">Reference proteome</keyword>
<evidence type="ECO:0000313" key="10">
    <source>
        <dbReference type="EMBL" id="GEP31281.1"/>
    </source>
</evidence>
<dbReference type="OrthoDB" id="9810309at2"/>
<dbReference type="PANTHER" id="PTHR46638:SF1">
    <property type="entry name" value="CORRINOID ADENOSYLTRANSFERASE"/>
    <property type="match status" value="1"/>
</dbReference>
<evidence type="ECO:0000256" key="1">
    <source>
        <dbReference type="ARBA" id="ARBA00005121"/>
    </source>
</evidence>
<dbReference type="InterPro" id="IPR003724">
    <property type="entry name" value="CblAdoTrfase_CobA"/>
</dbReference>
<comment type="catalytic activity">
    <reaction evidence="7 8">
        <text>2 cob(II)alamin + reduced [electron-transfer flavoprotein] + 2 ATP = 2 adenosylcob(III)alamin + 2 triphosphate + oxidized [electron-transfer flavoprotein] + 3 H(+)</text>
        <dbReference type="Rhea" id="RHEA:28671"/>
        <dbReference type="Rhea" id="RHEA-COMP:10685"/>
        <dbReference type="Rhea" id="RHEA-COMP:10686"/>
        <dbReference type="ChEBI" id="CHEBI:15378"/>
        <dbReference type="ChEBI" id="CHEBI:16304"/>
        <dbReference type="ChEBI" id="CHEBI:18036"/>
        <dbReference type="ChEBI" id="CHEBI:18408"/>
        <dbReference type="ChEBI" id="CHEBI:30616"/>
        <dbReference type="ChEBI" id="CHEBI:57692"/>
        <dbReference type="ChEBI" id="CHEBI:58307"/>
        <dbReference type="EC" id="2.5.1.17"/>
    </reaction>
</comment>
<dbReference type="GO" id="GO:0005737">
    <property type="term" value="C:cytoplasm"/>
    <property type="evidence" value="ECO:0007669"/>
    <property type="project" value="UniProtKB-SubCell"/>
</dbReference>
<sequence length="200" mass="22259">MKTDPESHKRMTQRHKEGFEKKKAAAQKEKGLLIVYTGTGKGKSTAAFGMGLRILGHQMKLGVVQFIKGALHSAERQVLGSNPNCDFHVVGAGYTWDTQDRAADMKTAANGWAEAVRMINDPSYDMVILDELNIVLKYQYLDLAEVIEVFGKRREMLHIVVTGRHAPEGLIALADLVSDIRPVKHPYQEQGIKAQKGVEF</sequence>
<comment type="function">
    <text evidence="5 8">Required for both de novo synthesis of the corrin ring for the assimilation of exogenous corrinoids. Participates in the adenosylation of a variety of incomplete and complete corrinoids.</text>
</comment>
<dbReference type="InterPro" id="IPR027417">
    <property type="entry name" value="P-loop_NTPase"/>
</dbReference>
<dbReference type="PIRSF" id="PIRSF015617">
    <property type="entry name" value="Adensltrnsf_CobA"/>
    <property type="match status" value="1"/>
</dbReference>
<keyword evidence="4 8" id="KW-0627">Porphyrin biosynthesis</keyword>
<comment type="caution">
    <text evidence="10">The sequence shown here is derived from an EMBL/GenBank/DDBJ whole genome shotgun (WGS) entry which is preliminary data.</text>
</comment>
<dbReference type="UniPathway" id="UPA00148">
    <property type="reaction ID" value="UER00233"/>
</dbReference>
<proteinExistence type="inferred from homology"/>
<evidence type="ECO:0000256" key="7">
    <source>
        <dbReference type="ARBA" id="ARBA00048692"/>
    </source>
</evidence>
<dbReference type="AlphaFoldDB" id="A0A512LAW8"/>
<name>A0A512LAW8_9PROT</name>
<comment type="similarity">
    <text evidence="2 8">Belongs to the Cob(I)alamin adenosyltransferase family.</text>
</comment>
<dbReference type="Gene3D" id="3.40.50.300">
    <property type="entry name" value="P-loop containing nucleotide triphosphate hydrolases"/>
    <property type="match status" value="1"/>
</dbReference>
<evidence type="ECO:0000256" key="4">
    <source>
        <dbReference type="ARBA" id="ARBA00023244"/>
    </source>
</evidence>
<evidence type="ECO:0000256" key="9">
    <source>
        <dbReference type="SAM" id="MobiDB-lite"/>
    </source>
</evidence>
<comment type="catalytic activity">
    <reaction evidence="6 8">
        <text>2 cob(II)yrinate a,c diamide + reduced [electron-transfer flavoprotein] + 2 ATP = 2 adenosylcob(III)yrinate a,c-diamide + 2 triphosphate + oxidized [electron-transfer flavoprotein] + 3 H(+)</text>
        <dbReference type="Rhea" id="RHEA:11528"/>
        <dbReference type="Rhea" id="RHEA-COMP:10685"/>
        <dbReference type="Rhea" id="RHEA-COMP:10686"/>
        <dbReference type="ChEBI" id="CHEBI:15378"/>
        <dbReference type="ChEBI" id="CHEBI:18036"/>
        <dbReference type="ChEBI" id="CHEBI:30616"/>
        <dbReference type="ChEBI" id="CHEBI:57692"/>
        <dbReference type="ChEBI" id="CHEBI:58307"/>
        <dbReference type="ChEBI" id="CHEBI:58503"/>
        <dbReference type="ChEBI" id="CHEBI:58537"/>
        <dbReference type="EC" id="2.5.1.17"/>
    </reaction>
</comment>
<evidence type="ECO:0000256" key="2">
    <source>
        <dbReference type="ARBA" id="ARBA00007487"/>
    </source>
</evidence>
<dbReference type="GO" id="GO:0006779">
    <property type="term" value="P:porphyrin-containing compound biosynthetic process"/>
    <property type="evidence" value="ECO:0007669"/>
    <property type="project" value="UniProtKB-UniRule"/>
</dbReference>
<dbReference type="EMBL" id="BKAD01000027">
    <property type="protein sequence ID" value="GEP31281.1"/>
    <property type="molecule type" value="Genomic_DNA"/>
</dbReference>
<keyword evidence="8" id="KW-0067">ATP-binding</keyword>
<dbReference type="EC" id="2.5.1.17" evidence="3 8"/>
<dbReference type="GO" id="GO:0009236">
    <property type="term" value="P:cobalamin biosynthetic process"/>
    <property type="evidence" value="ECO:0007669"/>
    <property type="project" value="UniProtKB-UniRule"/>
</dbReference>
<dbReference type="SUPFAM" id="SSF52540">
    <property type="entry name" value="P-loop containing nucleoside triphosphate hydrolases"/>
    <property type="match status" value="1"/>
</dbReference>
<dbReference type="NCBIfam" id="TIGR00708">
    <property type="entry name" value="cobA"/>
    <property type="match status" value="1"/>
</dbReference>
<accession>A0A512LAW8</accession>
<evidence type="ECO:0000256" key="5">
    <source>
        <dbReference type="ARBA" id="ARBA00024929"/>
    </source>
</evidence>
<gene>
    <name evidence="10" type="primary">cobO</name>
    <name evidence="10" type="ORF">TPL01_24190</name>
</gene>